<evidence type="ECO:0000256" key="1">
    <source>
        <dbReference type="ARBA" id="ARBA00004651"/>
    </source>
</evidence>
<feature type="transmembrane region" description="Helical" evidence="7">
    <location>
        <begin position="57"/>
        <end position="77"/>
    </location>
</feature>
<sequence>MPNVTTDLTMGRPLTQLLRFSVPLVLGSFVQQLYNFADTVVVGRFVGPDALGAVGATYALNFLVLGFAQGAGIGFGIPVAQRFGAHDEEGFRRYLWNGAWASAVLSIVLAVAMIAAARPLLVLLGTPADLLDMATIYIVVVFAGIPATLFYNFSAAVLRAVGDSRHPFIFLAISCVVNVGLDLVFILVFDMGVAGSALGDVLGTLLSVALNCWWGFSRVPWVRVDRAAMAPSARHLRRLCVIGLPMGFEYSVSAVGALAMQGAINSFGTVTVTAQTTGEKIRQLFTLPMESVGMAVASYAGQNYGARRFDRIRAGIRSALGIQLVYCAVAWLAIFLLKGALVGFVLGDGASPAITSEAVEYLSVISCFFILHGSLMVFRNTLQGMGHSVQAIISGVGELAGRCAGSVAAVAGGGFLMICLANPLAWALALAYCATLVALILHKHRP</sequence>
<reference evidence="9" key="1">
    <citation type="submission" date="2017-04" db="EMBL/GenBank/DDBJ databases">
        <title>Function of individual gut microbiota members based on whole genome sequencing of pure cultures obtained from chicken caecum.</title>
        <authorList>
            <person name="Medvecky M."/>
            <person name="Cejkova D."/>
            <person name="Polansky O."/>
            <person name="Karasova D."/>
            <person name="Kubasova T."/>
            <person name="Cizek A."/>
            <person name="Rychlik I."/>
        </authorList>
    </citation>
    <scope>NUCLEOTIDE SEQUENCE [LARGE SCALE GENOMIC DNA]</scope>
    <source>
        <strain evidence="9">An5</strain>
    </source>
</reference>
<evidence type="ECO:0000313" key="9">
    <source>
        <dbReference type="Proteomes" id="UP000195781"/>
    </source>
</evidence>
<feature type="transmembrane region" description="Helical" evidence="7">
    <location>
        <begin position="98"/>
        <end position="116"/>
    </location>
</feature>
<evidence type="ECO:0000256" key="2">
    <source>
        <dbReference type="ARBA" id="ARBA00022448"/>
    </source>
</evidence>
<keyword evidence="2" id="KW-0813">Transport</keyword>
<dbReference type="EMBL" id="NFIE01000001">
    <property type="protein sequence ID" value="OUN89925.1"/>
    <property type="molecule type" value="Genomic_DNA"/>
</dbReference>
<dbReference type="InterPro" id="IPR002528">
    <property type="entry name" value="MATE_fam"/>
</dbReference>
<dbReference type="GO" id="GO:0005886">
    <property type="term" value="C:plasma membrane"/>
    <property type="evidence" value="ECO:0007669"/>
    <property type="project" value="UniProtKB-SubCell"/>
</dbReference>
<dbReference type="NCBIfam" id="TIGR00797">
    <property type="entry name" value="matE"/>
    <property type="match status" value="1"/>
</dbReference>
<gene>
    <name evidence="8" type="ORF">B5G02_00795</name>
</gene>
<protein>
    <submittedName>
        <fullName evidence="8">MATE family efflux transporter</fullName>
    </submittedName>
</protein>
<dbReference type="Proteomes" id="UP000195781">
    <property type="component" value="Unassembled WGS sequence"/>
</dbReference>
<comment type="caution">
    <text evidence="8">The sequence shown here is derived from an EMBL/GenBank/DDBJ whole genome shotgun (WGS) entry which is preliminary data.</text>
</comment>
<dbReference type="PANTHER" id="PTHR43549">
    <property type="entry name" value="MULTIDRUG RESISTANCE PROTEIN YPNP-RELATED"/>
    <property type="match status" value="1"/>
</dbReference>
<feature type="transmembrane region" description="Helical" evidence="7">
    <location>
        <begin position="239"/>
        <end position="264"/>
    </location>
</feature>
<feature type="transmembrane region" description="Helical" evidence="7">
    <location>
        <begin position="358"/>
        <end position="378"/>
    </location>
</feature>
<evidence type="ECO:0000256" key="7">
    <source>
        <dbReference type="SAM" id="Phobius"/>
    </source>
</evidence>
<proteinExistence type="predicted"/>
<dbReference type="InterPro" id="IPR052031">
    <property type="entry name" value="Membrane_Transporter-Flippase"/>
</dbReference>
<feature type="transmembrane region" description="Helical" evidence="7">
    <location>
        <begin position="399"/>
        <end position="418"/>
    </location>
</feature>
<evidence type="ECO:0000256" key="5">
    <source>
        <dbReference type="ARBA" id="ARBA00022989"/>
    </source>
</evidence>
<keyword evidence="6 7" id="KW-0472">Membrane</keyword>
<keyword evidence="4 7" id="KW-0812">Transmembrane</keyword>
<feature type="transmembrane region" description="Helical" evidence="7">
    <location>
        <begin position="168"/>
        <end position="189"/>
    </location>
</feature>
<evidence type="ECO:0000256" key="4">
    <source>
        <dbReference type="ARBA" id="ARBA00022692"/>
    </source>
</evidence>
<name>A0A1Y3XWN7_9ACTN</name>
<dbReference type="Pfam" id="PF01554">
    <property type="entry name" value="MatE"/>
    <property type="match status" value="2"/>
</dbReference>
<dbReference type="OrthoDB" id="9806302at2"/>
<dbReference type="CDD" id="cd13138">
    <property type="entry name" value="MATE_yoeA_like"/>
    <property type="match status" value="1"/>
</dbReference>
<feature type="transmembrane region" description="Helical" evidence="7">
    <location>
        <begin position="136"/>
        <end position="161"/>
    </location>
</feature>
<feature type="transmembrane region" description="Helical" evidence="7">
    <location>
        <begin position="284"/>
        <end position="301"/>
    </location>
</feature>
<dbReference type="InterPro" id="IPR048279">
    <property type="entry name" value="MdtK-like"/>
</dbReference>
<accession>A0A1Y3XWN7</accession>
<feature type="transmembrane region" description="Helical" evidence="7">
    <location>
        <begin position="17"/>
        <end position="37"/>
    </location>
</feature>
<feature type="transmembrane region" description="Helical" evidence="7">
    <location>
        <begin position="201"/>
        <end position="219"/>
    </location>
</feature>
<dbReference type="PIRSF" id="PIRSF006603">
    <property type="entry name" value="DinF"/>
    <property type="match status" value="1"/>
</dbReference>
<keyword evidence="5 7" id="KW-1133">Transmembrane helix</keyword>
<evidence type="ECO:0000256" key="3">
    <source>
        <dbReference type="ARBA" id="ARBA00022475"/>
    </source>
</evidence>
<dbReference type="PANTHER" id="PTHR43549:SF3">
    <property type="entry name" value="MULTIDRUG RESISTANCE PROTEIN YPNP-RELATED"/>
    <property type="match status" value="1"/>
</dbReference>
<dbReference type="GO" id="GO:0042910">
    <property type="term" value="F:xenobiotic transmembrane transporter activity"/>
    <property type="evidence" value="ECO:0007669"/>
    <property type="project" value="InterPro"/>
</dbReference>
<dbReference type="GO" id="GO:0015297">
    <property type="term" value="F:antiporter activity"/>
    <property type="evidence" value="ECO:0007669"/>
    <property type="project" value="InterPro"/>
</dbReference>
<feature type="transmembrane region" description="Helical" evidence="7">
    <location>
        <begin position="424"/>
        <end position="441"/>
    </location>
</feature>
<evidence type="ECO:0000313" key="8">
    <source>
        <dbReference type="EMBL" id="OUN89925.1"/>
    </source>
</evidence>
<dbReference type="RefSeq" id="WP_094334799.1">
    <property type="nucleotide sequence ID" value="NZ_NFIE01000001.1"/>
</dbReference>
<keyword evidence="9" id="KW-1185">Reference proteome</keyword>
<dbReference type="AlphaFoldDB" id="A0A1Y3XWN7"/>
<organism evidence="8 9">
    <name type="scientific">[Collinsella] massiliensis</name>
    <dbReference type="NCBI Taxonomy" id="1232426"/>
    <lineage>
        <taxon>Bacteria</taxon>
        <taxon>Bacillati</taxon>
        <taxon>Actinomycetota</taxon>
        <taxon>Coriobacteriia</taxon>
        <taxon>Coriobacteriales</taxon>
        <taxon>Coriobacteriaceae</taxon>
        <taxon>Enorma</taxon>
    </lineage>
</organism>
<feature type="transmembrane region" description="Helical" evidence="7">
    <location>
        <begin position="322"/>
        <end position="346"/>
    </location>
</feature>
<comment type="subcellular location">
    <subcellularLocation>
        <location evidence="1">Cell membrane</location>
        <topology evidence="1">Multi-pass membrane protein</topology>
    </subcellularLocation>
</comment>
<keyword evidence="3" id="KW-1003">Cell membrane</keyword>
<evidence type="ECO:0000256" key="6">
    <source>
        <dbReference type="ARBA" id="ARBA00023136"/>
    </source>
</evidence>